<reference evidence="2" key="1">
    <citation type="submission" date="2016-11" db="UniProtKB">
        <authorList>
            <consortium name="WormBaseParasite"/>
        </authorList>
    </citation>
    <scope>IDENTIFICATION</scope>
</reference>
<organism evidence="1 2">
    <name type="scientific">Caenorhabditis tropicalis</name>
    <dbReference type="NCBI Taxonomy" id="1561998"/>
    <lineage>
        <taxon>Eukaryota</taxon>
        <taxon>Metazoa</taxon>
        <taxon>Ecdysozoa</taxon>
        <taxon>Nematoda</taxon>
        <taxon>Chromadorea</taxon>
        <taxon>Rhabditida</taxon>
        <taxon>Rhabditina</taxon>
        <taxon>Rhabditomorpha</taxon>
        <taxon>Rhabditoidea</taxon>
        <taxon>Rhabditidae</taxon>
        <taxon>Peloderinae</taxon>
        <taxon>Caenorhabditis</taxon>
    </lineage>
</organism>
<accession>A0A1I7U5T6</accession>
<protein>
    <submittedName>
        <fullName evidence="2">Uncharacterized protein</fullName>
    </submittedName>
</protein>
<name>A0A1I7U5T6_9PELO</name>
<dbReference type="Proteomes" id="UP000095282">
    <property type="component" value="Unplaced"/>
</dbReference>
<dbReference type="WBParaSite" id="Csp11.Scaffold629.g15150.t1">
    <property type="protein sequence ID" value="Csp11.Scaffold629.g15150.t1"/>
    <property type="gene ID" value="Csp11.Scaffold629.g15150"/>
</dbReference>
<sequence length="70" mass="7612">MLQGKLNQLADMPRDACSFNVKDFSHFSEKAAAYLDSMISEMTTVAAAAGTKGNPNIKKIDEKQIAETSM</sequence>
<proteinExistence type="predicted"/>
<evidence type="ECO:0000313" key="2">
    <source>
        <dbReference type="WBParaSite" id="Csp11.Scaffold629.g15150.t1"/>
    </source>
</evidence>
<evidence type="ECO:0000313" key="1">
    <source>
        <dbReference type="Proteomes" id="UP000095282"/>
    </source>
</evidence>
<dbReference type="AlphaFoldDB" id="A0A1I7U5T6"/>
<keyword evidence="1" id="KW-1185">Reference proteome</keyword>